<evidence type="ECO:0000256" key="2">
    <source>
        <dbReference type="ARBA" id="ARBA00006939"/>
    </source>
</evidence>
<feature type="transmembrane region" description="Helical" evidence="8">
    <location>
        <begin position="119"/>
        <end position="144"/>
    </location>
</feature>
<keyword evidence="7 8" id="KW-0472">Membrane</keyword>
<dbReference type="InterPro" id="IPR003689">
    <property type="entry name" value="ZIP"/>
</dbReference>
<comment type="caution">
    <text evidence="9">The sequence shown here is derived from an EMBL/GenBank/DDBJ whole genome shotgun (WGS) entry which is preliminary data.</text>
</comment>
<dbReference type="EMBL" id="DVOE01000022">
    <property type="protein sequence ID" value="HIU98530.1"/>
    <property type="molecule type" value="Genomic_DNA"/>
</dbReference>
<evidence type="ECO:0000256" key="8">
    <source>
        <dbReference type="SAM" id="Phobius"/>
    </source>
</evidence>
<keyword evidence="5" id="KW-0862">Zinc</keyword>
<dbReference type="Proteomes" id="UP000886857">
    <property type="component" value="Unassembled WGS sequence"/>
</dbReference>
<dbReference type="PANTHER" id="PTHR11040">
    <property type="entry name" value="ZINC/IRON TRANSPORTER"/>
    <property type="match status" value="1"/>
</dbReference>
<protein>
    <submittedName>
        <fullName evidence="9">ZIP family metal transporter</fullName>
    </submittedName>
</protein>
<evidence type="ECO:0000313" key="10">
    <source>
        <dbReference type="Proteomes" id="UP000886857"/>
    </source>
</evidence>
<feature type="transmembrane region" description="Helical" evidence="8">
    <location>
        <begin position="40"/>
        <end position="61"/>
    </location>
</feature>
<keyword evidence="6 8" id="KW-1133">Transmembrane helix</keyword>
<accession>A0A9D1N9P9</accession>
<gene>
    <name evidence="9" type="ORF">IAC73_01640</name>
</gene>
<name>A0A9D1N9P9_9FIRM</name>
<evidence type="ECO:0000313" key="9">
    <source>
        <dbReference type="EMBL" id="HIU98530.1"/>
    </source>
</evidence>
<feature type="transmembrane region" description="Helical" evidence="8">
    <location>
        <begin position="213"/>
        <end position="233"/>
    </location>
</feature>
<dbReference type="Pfam" id="PF02535">
    <property type="entry name" value="Zip"/>
    <property type="match status" value="2"/>
</dbReference>
<reference evidence="9" key="1">
    <citation type="submission" date="2020-10" db="EMBL/GenBank/DDBJ databases">
        <authorList>
            <person name="Gilroy R."/>
        </authorList>
    </citation>
    <scope>NUCLEOTIDE SEQUENCE</scope>
    <source>
        <strain evidence="9">10406</strain>
    </source>
</reference>
<organism evidence="9 10">
    <name type="scientific">Candidatus Limadaptatus stercoripullorum</name>
    <dbReference type="NCBI Taxonomy" id="2840846"/>
    <lineage>
        <taxon>Bacteria</taxon>
        <taxon>Bacillati</taxon>
        <taxon>Bacillota</taxon>
        <taxon>Clostridia</taxon>
        <taxon>Eubacteriales</taxon>
        <taxon>Candidatus Limadaptatus</taxon>
    </lineage>
</organism>
<dbReference type="AlphaFoldDB" id="A0A9D1N9P9"/>
<keyword evidence="3" id="KW-1003">Cell membrane</keyword>
<evidence type="ECO:0000256" key="7">
    <source>
        <dbReference type="ARBA" id="ARBA00023136"/>
    </source>
</evidence>
<comment type="similarity">
    <text evidence="2">Belongs to the ZIP transporter (TC 2.A.5) family.</text>
</comment>
<feature type="transmembrane region" description="Helical" evidence="8">
    <location>
        <begin position="73"/>
        <end position="91"/>
    </location>
</feature>
<evidence type="ECO:0000256" key="1">
    <source>
        <dbReference type="ARBA" id="ARBA00004651"/>
    </source>
</evidence>
<reference evidence="9" key="2">
    <citation type="journal article" date="2021" name="PeerJ">
        <title>Extensive microbial diversity within the chicken gut microbiome revealed by metagenomics and culture.</title>
        <authorList>
            <person name="Gilroy R."/>
            <person name="Ravi A."/>
            <person name="Getino M."/>
            <person name="Pursley I."/>
            <person name="Horton D.L."/>
            <person name="Alikhan N.F."/>
            <person name="Baker D."/>
            <person name="Gharbi K."/>
            <person name="Hall N."/>
            <person name="Watson M."/>
            <person name="Adriaenssens E.M."/>
            <person name="Foster-Nyarko E."/>
            <person name="Jarju S."/>
            <person name="Secka A."/>
            <person name="Antonio M."/>
            <person name="Oren A."/>
            <person name="Chaudhuri R.R."/>
            <person name="La Ragione R."/>
            <person name="Hildebrand F."/>
            <person name="Pallen M.J."/>
        </authorList>
    </citation>
    <scope>NUCLEOTIDE SEQUENCE</scope>
    <source>
        <strain evidence="9">10406</strain>
    </source>
</reference>
<keyword evidence="4 8" id="KW-0812">Transmembrane</keyword>
<feature type="transmembrane region" description="Helical" evidence="8">
    <location>
        <begin position="185"/>
        <end position="207"/>
    </location>
</feature>
<dbReference type="GO" id="GO:0005886">
    <property type="term" value="C:plasma membrane"/>
    <property type="evidence" value="ECO:0007669"/>
    <property type="project" value="UniProtKB-SubCell"/>
</dbReference>
<evidence type="ECO:0000256" key="5">
    <source>
        <dbReference type="ARBA" id="ARBA00022833"/>
    </source>
</evidence>
<comment type="subcellular location">
    <subcellularLocation>
        <location evidence="1">Cell membrane</location>
        <topology evidence="1">Multi-pass membrane protein</topology>
    </subcellularLocation>
</comment>
<evidence type="ECO:0000256" key="3">
    <source>
        <dbReference type="ARBA" id="ARBA00022475"/>
    </source>
</evidence>
<evidence type="ECO:0000256" key="4">
    <source>
        <dbReference type="ARBA" id="ARBA00022692"/>
    </source>
</evidence>
<sequence>MSGAGYTALGFVLIFVATAAGAAVVFFFKKDISPRVNTLILGFAAGIMIAASIWSLIVPSLEGAEQTYGEDIYWIPAAVGIIVGGIFLTVLDKLVPHFHSGTSENEGKNAANVNMSTKLFLAVTIHNIPEGLAAGVVFGAAAVVGTEAAYLSALVLAIGMAVQNFPEGIAVALPLHAATGSKVKAFLYGAASGIVEPVFALVGYFLTSFVEVLQPWLLAFAAGAMLFVVAEDLIPDAKLQDNPHLGTWGVVAGFVLMMVLDVVLG</sequence>
<dbReference type="PANTHER" id="PTHR11040:SF211">
    <property type="entry name" value="ZINC TRANSPORTER ZIP11"/>
    <property type="match status" value="1"/>
</dbReference>
<feature type="transmembrane region" description="Helical" evidence="8">
    <location>
        <begin position="150"/>
        <end position="173"/>
    </location>
</feature>
<proteinExistence type="inferred from homology"/>
<evidence type="ECO:0000256" key="6">
    <source>
        <dbReference type="ARBA" id="ARBA00022989"/>
    </source>
</evidence>
<dbReference type="GO" id="GO:0005385">
    <property type="term" value="F:zinc ion transmembrane transporter activity"/>
    <property type="evidence" value="ECO:0007669"/>
    <property type="project" value="TreeGrafter"/>
</dbReference>
<feature type="transmembrane region" description="Helical" evidence="8">
    <location>
        <begin position="245"/>
        <end position="264"/>
    </location>
</feature>
<feature type="transmembrane region" description="Helical" evidence="8">
    <location>
        <begin position="6"/>
        <end position="28"/>
    </location>
</feature>